<gene>
    <name evidence="3" type="ordered locus">TREAZ_1857</name>
</gene>
<dbReference type="EMBL" id="CP001841">
    <property type="protein sequence ID" value="AEF80570.1"/>
    <property type="molecule type" value="Genomic_DNA"/>
</dbReference>
<evidence type="ECO:0000313" key="4">
    <source>
        <dbReference type="Proteomes" id="UP000009222"/>
    </source>
</evidence>
<dbReference type="eggNOG" id="COG4913">
    <property type="taxonomic scope" value="Bacteria"/>
</dbReference>
<accession>F5YBF1</accession>
<dbReference type="OrthoDB" id="174137at2"/>
<feature type="compositionally biased region" description="Basic and acidic residues" evidence="2">
    <location>
        <begin position="384"/>
        <end position="401"/>
    </location>
</feature>
<protein>
    <submittedName>
        <fullName evidence="3">Putative MukB N-domain/M protein repeat protein</fullName>
    </submittedName>
</protein>
<organism evidence="3 4">
    <name type="scientific">Leadbettera azotonutricia (strain ATCC BAA-888 / DSM 13862 / ZAS-9)</name>
    <name type="common">Treponema azotonutricium</name>
    <dbReference type="NCBI Taxonomy" id="545695"/>
    <lineage>
        <taxon>Bacteria</taxon>
        <taxon>Pseudomonadati</taxon>
        <taxon>Spirochaetota</taxon>
        <taxon>Spirochaetia</taxon>
        <taxon>Spirochaetales</taxon>
        <taxon>Breznakiellaceae</taxon>
        <taxon>Leadbettera</taxon>
    </lineage>
</organism>
<dbReference type="HOGENOM" id="CLU_009040_1_0_12"/>
<evidence type="ECO:0000256" key="2">
    <source>
        <dbReference type="SAM" id="MobiDB-lite"/>
    </source>
</evidence>
<dbReference type="Pfam" id="PF13558">
    <property type="entry name" value="SbcC_Walker_B"/>
    <property type="match status" value="1"/>
</dbReference>
<dbReference type="Gene3D" id="3.40.50.300">
    <property type="entry name" value="P-loop containing nucleotide triphosphate hydrolases"/>
    <property type="match status" value="1"/>
</dbReference>
<sequence>MITLERVRLVNWHNFDDTLIAIGNRCLFAGDNGSGKTTILDAIQYAMAADLRKARFNAAAGERKSGRDLLGYVRCKVGSDTTDYMRGDTVAHVMLEFSRTGGEVLSAGVCVEAYTDGNCNEHFWMGSLPIASLKVRTGQEQPLNFRQLKDSWAGAAAHANKKMETFESKKLYLREFTAAIGVWRRNIDYSPYLEAFTRSVSFTPMISVDRFVCDYILEEKPVEIQDMKNNLESYKEAEREAKGAVQRIEVLKKISAKAAEWRMYEGLILKQEYLMLRIHRDEELQKNQKEERKLSAAEEKLKSLEQKIAGLNESRFEWENELRKTDASLAANDAHILYMQIEDRINRLKKDLEIEEPKAERYHTLKTQCEAMLGRKLSENPAEDSSKIESEENQARSEKDAARIQKEEAALALREASAELAELERGLLRYPEAPASLKAALEKEGIAAAILADIADITNPDWVDAVEGWLSTRRFAILVDPKDFQKALEIYDRLPRHISGAFLPNLEKMRDAVERNPAQKNSLASLVETGSIYARHYIDFVLGNVICADIRSLKNFGSAVTRECMRYSGFTASRIDQNIYSRHYLGKAAQRERKEFLIAEKLRLQKVHEESTAKEQEAAQKEEGFRRVGRTLIDLSYLLPSVAATLKMRNDLSVAENELSAIDTRSFKELQEKRDSLAERIRVSGEGLQSCYKEQGSENQIIIDCRASMENIKTAIGDREHAIGLFAENHPFEISECEDYAEKQLSKENIYDLSSKYESNLKGYQTSVKNRRAEYADLVHNYDRDFHTYLPIDPGENDEAEKLLKRLETSELPEYREKIEKAKRDAEKEFKEHFISNLNENIEIARESFKEINEILRSLSFGRDQYRFALEEKSDRKGQIEIIKRTAAIPTMDDGLFSQINDPEEYKAVEMLFEKILTTDLDSPEMRSICDYRTYFQYDIKIRATDTIDQITGKPMDSSLSKVIREKSGGETQTPYYVAIAASFYRFFKDRPEETIRLVMFDEAFNRMDDERIIKILNFYKDLNIQLISAVPPEKIEAIAPQVDRTNLVVRHGYSARVWDFHGEAGKAKA</sequence>
<dbReference type="InParanoid" id="F5YBF1"/>
<dbReference type="Pfam" id="PF13555">
    <property type="entry name" value="AAA_29"/>
    <property type="match status" value="1"/>
</dbReference>
<dbReference type="RefSeq" id="WP_015710176.1">
    <property type="nucleotide sequence ID" value="NC_015577.1"/>
</dbReference>
<dbReference type="AlphaFoldDB" id="F5YBF1"/>
<dbReference type="GO" id="GO:0000731">
    <property type="term" value="P:DNA synthesis involved in DNA repair"/>
    <property type="evidence" value="ECO:0007669"/>
    <property type="project" value="TreeGrafter"/>
</dbReference>
<dbReference type="Gene3D" id="3.40.1140.10">
    <property type="match status" value="1"/>
</dbReference>
<feature type="coiled-coil region" evidence="1">
    <location>
        <begin position="224"/>
        <end position="254"/>
    </location>
</feature>
<dbReference type="STRING" id="545695.TREAZ_1857"/>
<feature type="coiled-coil region" evidence="1">
    <location>
        <begin position="805"/>
        <end position="855"/>
    </location>
</feature>
<name>F5YBF1_LEAAZ</name>
<dbReference type="Proteomes" id="UP000009222">
    <property type="component" value="Chromosome"/>
</dbReference>
<dbReference type="SUPFAM" id="SSF52540">
    <property type="entry name" value="P-loop containing nucleoside triphosphate hydrolases"/>
    <property type="match status" value="1"/>
</dbReference>
<keyword evidence="1" id="KW-0175">Coiled coil</keyword>
<dbReference type="InterPro" id="IPR027417">
    <property type="entry name" value="P-loop_NTPase"/>
</dbReference>
<dbReference type="PANTHER" id="PTHR32182">
    <property type="entry name" value="DNA REPLICATION AND REPAIR PROTEIN RECF"/>
    <property type="match status" value="1"/>
</dbReference>
<keyword evidence="4" id="KW-1185">Reference proteome</keyword>
<proteinExistence type="predicted"/>
<feature type="coiled-coil region" evidence="1">
    <location>
        <begin position="280"/>
        <end position="321"/>
    </location>
</feature>
<evidence type="ECO:0000256" key="1">
    <source>
        <dbReference type="SAM" id="Coils"/>
    </source>
</evidence>
<dbReference type="GO" id="GO:0006302">
    <property type="term" value="P:double-strand break repair"/>
    <property type="evidence" value="ECO:0007669"/>
    <property type="project" value="TreeGrafter"/>
</dbReference>
<dbReference type="KEGG" id="taz:TREAZ_1857"/>
<reference evidence="3 4" key="2">
    <citation type="journal article" date="2011" name="ISME J.">
        <title>RNA-seq reveals cooperative metabolic interactions between two termite-gut spirochete species in co-culture.</title>
        <authorList>
            <person name="Rosenthal A.Z."/>
            <person name="Matson E.G."/>
            <person name="Eldar A."/>
            <person name="Leadbetter J.R."/>
        </authorList>
    </citation>
    <scope>NUCLEOTIDE SEQUENCE [LARGE SCALE GENOMIC DNA]</scope>
    <source>
        <strain evidence="4">ATCC BAA-888 / DSM 13862 / ZAS-9</strain>
    </source>
</reference>
<feature type="region of interest" description="Disordered" evidence="2">
    <location>
        <begin position="377"/>
        <end position="401"/>
    </location>
</feature>
<dbReference type="PANTHER" id="PTHR32182:SF25">
    <property type="entry name" value="SLR1056 PROTEIN"/>
    <property type="match status" value="1"/>
</dbReference>
<reference evidence="4" key="1">
    <citation type="submission" date="2009-12" db="EMBL/GenBank/DDBJ databases">
        <title>Complete sequence of Treponema azotonutricium strain ZAS-9.</title>
        <authorList>
            <person name="Tetu S.G."/>
            <person name="Matson E."/>
            <person name="Ren Q."/>
            <person name="Seshadri R."/>
            <person name="Elbourne L."/>
            <person name="Hassan K.A."/>
            <person name="Durkin A."/>
            <person name="Radune D."/>
            <person name="Mohamoud Y."/>
            <person name="Shay R."/>
            <person name="Jin S."/>
            <person name="Zhang X."/>
            <person name="Lucey K."/>
            <person name="Ballor N.R."/>
            <person name="Ottesen E."/>
            <person name="Rosenthal R."/>
            <person name="Allen A."/>
            <person name="Leadbetter J.R."/>
            <person name="Paulsen I.T."/>
        </authorList>
    </citation>
    <scope>NUCLEOTIDE SEQUENCE [LARGE SCALE GENOMIC DNA]</scope>
    <source>
        <strain evidence="4">ATCC BAA-888 / DSM 13862 / ZAS-9</strain>
    </source>
</reference>
<evidence type="ECO:0000313" key="3">
    <source>
        <dbReference type="EMBL" id="AEF80570.1"/>
    </source>
</evidence>